<sequence length="480" mass="52663">MQRFELDGQEYDAASNGFLAKLPAAHEAKTRPRCLCMDPPIAMYIARFDGRYQVKRMPDTGAKHKLGCDSYKAPPGLSGYGDVDGTAIVEDAESGEVTLKFGFALAKGAAREMPEPSDNEPDSIKADGKKLTLRGLLHYLWEEAGLNRWSPAMAGKRNWSVLRKYLLLAAAGKNAKKMSLEDMLYVPEMFIGDQKDLIAQRRTEHLARISVSESGKPHFVLVIGELKEIATARFGFKLVIKHLPDYGLMIDEKTKKRIEKIFAAELEIWAATEGTHLMVIATASLSAAGIATVQEVSMMLTTDSWIPFESLADNTLLKTLAKRRYQKCLRYNQTARHPIATALLTDAERGTALYVVPGDASSGYQAELELLIAESELDAWIWRPAMEAMPSLPLTAFDAASKAASRPQAPESTPPSATVSAPDAATARKSVKRPQTHAPASATAPDPTSLFDEPPIVDEPPPRLDDEPPYADEDRPANWL</sequence>
<feature type="region of interest" description="Disordered" evidence="1">
    <location>
        <begin position="402"/>
        <end position="480"/>
    </location>
</feature>
<organism evidence="2 3">
    <name type="scientific">Burkholderia contaminans</name>
    <dbReference type="NCBI Taxonomy" id="488447"/>
    <lineage>
        <taxon>Bacteria</taxon>
        <taxon>Pseudomonadati</taxon>
        <taxon>Pseudomonadota</taxon>
        <taxon>Betaproteobacteria</taxon>
        <taxon>Burkholderiales</taxon>
        <taxon>Burkholderiaceae</taxon>
        <taxon>Burkholderia</taxon>
        <taxon>Burkholderia cepacia complex</taxon>
    </lineage>
</organism>
<dbReference type="RefSeq" id="WP_124619286.1">
    <property type="nucleotide sequence ID" value="NZ_QTQX01000022.1"/>
</dbReference>
<gene>
    <name evidence="2" type="ORF">DF037_28795</name>
</gene>
<feature type="compositionally biased region" description="Basic and acidic residues" evidence="1">
    <location>
        <begin position="460"/>
        <end position="480"/>
    </location>
</feature>
<evidence type="ECO:0000313" key="2">
    <source>
        <dbReference type="EMBL" id="RQT22108.1"/>
    </source>
</evidence>
<accession>A0A3N8QE86</accession>
<dbReference type="Pfam" id="PF06666">
    <property type="entry name" value="DUF1173"/>
    <property type="match status" value="1"/>
</dbReference>
<dbReference type="Proteomes" id="UP000269271">
    <property type="component" value="Unassembled WGS sequence"/>
</dbReference>
<feature type="compositionally biased region" description="Polar residues" evidence="1">
    <location>
        <begin position="410"/>
        <end position="419"/>
    </location>
</feature>
<reference evidence="2 3" key="1">
    <citation type="submission" date="2018-08" db="EMBL/GenBank/DDBJ databases">
        <title>Comparative analysis of Burkholderia isolates from Puerto Rico.</title>
        <authorList>
            <person name="Hall C."/>
            <person name="Sahl J."/>
            <person name="Wagner D."/>
        </authorList>
    </citation>
    <scope>NUCLEOTIDE SEQUENCE [LARGE SCALE GENOMIC DNA]</scope>
    <source>
        <strain evidence="2 3">Bp9001</strain>
    </source>
</reference>
<dbReference type="EMBL" id="QTQX01000022">
    <property type="protein sequence ID" value="RQT22108.1"/>
    <property type="molecule type" value="Genomic_DNA"/>
</dbReference>
<dbReference type="AlphaFoldDB" id="A0A3N8QE86"/>
<evidence type="ECO:0000313" key="3">
    <source>
        <dbReference type="Proteomes" id="UP000269271"/>
    </source>
</evidence>
<feature type="compositionally biased region" description="Low complexity" evidence="1">
    <location>
        <begin position="438"/>
        <end position="449"/>
    </location>
</feature>
<proteinExistence type="predicted"/>
<comment type="caution">
    <text evidence="2">The sequence shown here is derived from an EMBL/GenBank/DDBJ whole genome shotgun (WGS) entry which is preliminary data.</text>
</comment>
<dbReference type="InterPro" id="IPR009553">
    <property type="entry name" value="DUF1173"/>
</dbReference>
<name>A0A3N8QE86_9BURK</name>
<evidence type="ECO:0000256" key="1">
    <source>
        <dbReference type="SAM" id="MobiDB-lite"/>
    </source>
</evidence>
<protein>
    <submittedName>
        <fullName evidence="2">DUF1173 family protein</fullName>
    </submittedName>
</protein>